<dbReference type="PANTHER" id="PTHR10782">
    <property type="entry name" value="ZINC FINGER MIZ DOMAIN-CONTAINING PROTEIN"/>
    <property type="match status" value="1"/>
</dbReference>
<dbReference type="Gene3D" id="3.30.40.10">
    <property type="entry name" value="Zinc/RING finger domain, C3HC4 (zinc finger)"/>
    <property type="match status" value="1"/>
</dbReference>
<dbReference type="STRING" id="983965.A0A2T4C8Y8"/>
<feature type="compositionally biased region" description="Low complexity" evidence="1">
    <location>
        <begin position="91"/>
        <end position="109"/>
    </location>
</feature>
<dbReference type="EMBL" id="KZ679129">
    <property type="protein sequence ID" value="PTB78003.1"/>
    <property type="molecule type" value="Genomic_DNA"/>
</dbReference>
<proteinExistence type="predicted"/>
<feature type="compositionally biased region" description="Low complexity" evidence="1">
    <location>
        <begin position="613"/>
        <end position="624"/>
    </location>
</feature>
<sequence>MPPRPGAKQISKPPQRKSKLNSRGLQLAVEISAASTVSDVHSTASDVAATRAGDESPAIEVSSPSSRLSVSGSASMPDSKAHTEQVGRCASTSSHSAQSTSTLPSPSLSNEASPTPFDAQDQSNAHPTTAPAATAPVLHASHQNLTMDTNNHTTSGQDSDVGMQILDKGMPTPAPDVAPAARPLHIAMFQAIELMKRRVEQLEQGHVAATPAERARYGMLLGACHNMDPVFLILHQQYCCWLLDRRAAYARFPIQPTVIDAAFGELYKLFQDGERLSPPHRLWCSRYPGFGGDVVGLDRVYCQVQEFITMFAIRWPHALAATMSKKVPLMAFQIRDWFSCTSPTIANTLFTYIRRAIGVPNGPLAVDLNHLFNMDNRQERAFEEQNVSPEERAGIRSTLLRSYLVVVQKAQMQQASLAAVPTANAQGVPVLVPASGSTSHVNNDTNTGANVDVNADTNTVINNNIISNSDNSNAQRVTPSASQQPQLPLPQQDPEHEAQATMARRQPHQALPHASHQASPQLAEPGASSDGRARPCDLQNPIGATVCPQASQAERVPGPPGSPVLEHQSFLPATISSRDESQPPVGQLSRQHQNQNASHPSPSLSSSPPPQPQQASSSLPHWHPSLPPRPPVPHHPSPPPMPAPPTQHPSPPPQPQEPQRPQHPTPPARHQQYPSPQPPPHTQNPPQSQNAQHPQTVQNQQQQALLQHLLHSQQHQYSQQYLQQVQYYQQFRDPQHPQHLQYLQFIWNYQRQQQYARQQLYIQQQLYARQQFYAQQQQQPQHQQPQYQQQQPQQQQQQPQHHQQPHHHQQQPQQQQQQPQQQQQTRGDLGNQSHVHGQGPQAMQNAAPSPQNHLISTSGRVQQQGVRGDRRQRFNSSNLLFHGLRSIRPHTHQDDMQLAQPLQRNRETQSRQGQSQVHMGNQAIIAPQPRPLAPMPVQMLQAPNLQYGHAQPHSQARHTAPAPVSGSTNSQPNTHFTAYPLPSHQHPLSPHDATSVEASLHLLGSRSPRRTSSISGVGAQKHMTRYYQFFSAFAVEPREILPQTGVTVLNFDVTQEEMDRLSITSRPPASPLDDPLITPLPVSRYFNDSLRYRLRMIIARKKEAPTTIDAATWSRRGSYWPPHIFISVNEEILHIRRRQHFHHDLPLELTDSLVKGTNKIKVSLPLFPQNLVHDIAHFMAVERIVTLDHDSVWDMVLSGPHVDEEATKKEICRRLTGLDTDEIVIESDALTVSVADQFSSTLFDVPVRGRNCRHLECFDLGHWLMTRPSKPSQGQGEPTTVDCWACPMCGSDARPCSVQVDDFFADVAKKLLASGKTGVRQIEVLADGSWKAIEEGNEVEELSDSESAKQSPPTRLKIQEITPETVE</sequence>
<dbReference type="GO" id="GO:0061665">
    <property type="term" value="F:SUMO ligase activity"/>
    <property type="evidence" value="ECO:0007669"/>
    <property type="project" value="TreeGrafter"/>
</dbReference>
<feature type="compositionally biased region" description="Low complexity" evidence="1">
    <location>
        <begin position="810"/>
        <end position="824"/>
    </location>
</feature>
<feature type="region of interest" description="Disordered" evidence="1">
    <location>
        <begin position="34"/>
        <end position="130"/>
    </location>
</feature>
<feature type="compositionally biased region" description="Low complexity" evidence="1">
    <location>
        <begin position="463"/>
        <end position="474"/>
    </location>
</feature>
<feature type="compositionally biased region" description="Polar residues" evidence="1">
    <location>
        <begin position="34"/>
        <end position="45"/>
    </location>
</feature>
<accession>A0A2T4C8Y8</accession>
<feature type="region of interest" description="Disordered" evidence="1">
    <location>
        <begin position="1336"/>
        <end position="1367"/>
    </location>
</feature>
<gene>
    <name evidence="2" type="ORF">M440DRAFT_1399178</name>
</gene>
<reference evidence="2 3" key="1">
    <citation type="submission" date="2016-07" db="EMBL/GenBank/DDBJ databases">
        <title>Multiple horizontal gene transfer events from other fungi enriched the ability of initially mycotrophic Trichoderma (Ascomycota) to feed on dead plant biomass.</title>
        <authorList>
            <consortium name="DOE Joint Genome Institute"/>
            <person name="Aerts A."/>
            <person name="Atanasova L."/>
            <person name="Chenthamara K."/>
            <person name="Zhang J."/>
            <person name="Grujic M."/>
            <person name="Henrissat B."/>
            <person name="Kuo A."/>
            <person name="Salamov A."/>
            <person name="Lipzen A."/>
            <person name="Labutti K."/>
            <person name="Barry K."/>
            <person name="Miao Y."/>
            <person name="Rahimi M.J."/>
            <person name="Shen Q."/>
            <person name="Grigoriev I.V."/>
            <person name="Kubicek C.P."/>
            <person name="Druzhinina I.S."/>
        </authorList>
    </citation>
    <scope>NUCLEOTIDE SEQUENCE [LARGE SCALE GENOMIC DNA]</scope>
    <source>
        <strain evidence="2 3">ATCC 18648</strain>
    </source>
</reference>
<feature type="compositionally biased region" description="Polar residues" evidence="1">
    <location>
        <begin position="830"/>
        <end position="858"/>
    </location>
</feature>
<feature type="compositionally biased region" description="Low complexity" evidence="1">
    <location>
        <begin position="62"/>
        <end position="75"/>
    </location>
</feature>
<evidence type="ECO:0000313" key="2">
    <source>
        <dbReference type="EMBL" id="PTB78003.1"/>
    </source>
</evidence>
<evidence type="ECO:0000313" key="3">
    <source>
        <dbReference type="Proteomes" id="UP000240760"/>
    </source>
</evidence>
<feature type="compositionally biased region" description="Low complexity" evidence="1">
    <location>
        <begin position="684"/>
        <end position="702"/>
    </location>
</feature>
<name>A0A2T4C8Y8_TRILO</name>
<feature type="region of interest" description="Disordered" evidence="1">
    <location>
        <begin position="776"/>
        <end position="877"/>
    </location>
</feature>
<feature type="compositionally biased region" description="Low complexity" evidence="1">
    <location>
        <begin position="980"/>
        <end position="991"/>
    </location>
</feature>
<feature type="compositionally biased region" description="Low complexity" evidence="1">
    <location>
        <begin position="597"/>
        <end position="606"/>
    </location>
</feature>
<feature type="region of interest" description="Disordered" evidence="1">
    <location>
        <begin position="463"/>
        <end position="543"/>
    </location>
</feature>
<feature type="region of interest" description="Disordered" evidence="1">
    <location>
        <begin position="576"/>
        <end position="702"/>
    </location>
</feature>
<dbReference type="GO" id="GO:0016925">
    <property type="term" value="P:protein sumoylation"/>
    <property type="evidence" value="ECO:0007669"/>
    <property type="project" value="TreeGrafter"/>
</dbReference>
<dbReference type="PANTHER" id="PTHR10782:SF4">
    <property type="entry name" value="TONALLI, ISOFORM E"/>
    <property type="match status" value="1"/>
</dbReference>
<organism evidence="2 3">
    <name type="scientific">Trichoderma longibrachiatum ATCC 18648</name>
    <dbReference type="NCBI Taxonomy" id="983965"/>
    <lineage>
        <taxon>Eukaryota</taxon>
        <taxon>Fungi</taxon>
        <taxon>Dikarya</taxon>
        <taxon>Ascomycota</taxon>
        <taxon>Pezizomycotina</taxon>
        <taxon>Sordariomycetes</taxon>
        <taxon>Hypocreomycetidae</taxon>
        <taxon>Hypocreales</taxon>
        <taxon>Hypocreaceae</taxon>
        <taxon>Trichoderma</taxon>
    </lineage>
</organism>
<feature type="region of interest" description="Disordered" evidence="1">
    <location>
        <begin position="1"/>
        <end position="22"/>
    </location>
</feature>
<feature type="compositionally biased region" description="Low complexity" evidence="1">
    <location>
        <begin position="483"/>
        <end position="492"/>
    </location>
</feature>
<dbReference type="Proteomes" id="UP000240760">
    <property type="component" value="Unassembled WGS sequence"/>
</dbReference>
<keyword evidence="3" id="KW-1185">Reference proteome</keyword>
<feature type="compositionally biased region" description="Low complexity" evidence="1">
    <location>
        <begin position="776"/>
        <end position="802"/>
    </location>
</feature>
<feature type="compositionally biased region" description="Pro residues" evidence="1">
    <location>
        <begin position="625"/>
        <end position="667"/>
    </location>
</feature>
<protein>
    <submittedName>
        <fullName evidence="2">Uncharacterized protein</fullName>
    </submittedName>
</protein>
<dbReference type="GO" id="GO:0000785">
    <property type="term" value="C:chromatin"/>
    <property type="evidence" value="ECO:0007669"/>
    <property type="project" value="TreeGrafter"/>
</dbReference>
<feature type="region of interest" description="Disordered" evidence="1">
    <location>
        <begin position="948"/>
        <end position="992"/>
    </location>
</feature>
<dbReference type="InterPro" id="IPR013083">
    <property type="entry name" value="Znf_RING/FYVE/PHD"/>
</dbReference>
<evidence type="ECO:0000256" key="1">
    <source>
        <dbReference type="SAM" id="MobiDB-lite"/>
    </source>
</evidence>
<dbReference type="OrthoDB" id="27975at2759"/>
<feature type="compositionally biased region" description="Polar residues" evidence="1">
    <location>
        <begin position="965"/>
        <end position="976"/>
    </location>
</feature>